<evidence type="ECO:0000313" key="3">
    <source>
        <dbReference type="EMBL" id="AFK05175.1"/>
    </source>
</evidence>
<feature type="transmembrane region" description="Helical" evidence="1">
    <location>
        <begin position="107"/>
        <end position="127"/>
    </location>
</feature>
<feature type="transmembrane region" description="Helical" evidence="1">
    <location>
        <begin position="163"/>
        <end position="181"/>
    </location>
</feature>
<dbReference type="Gene3D" id="1.20.144.10">
    <property type="entry name" value="Phosphatidic acid phosphatase type 2/haloperoxidase"/>
    <property type="match status" value="2"/>
</dbReference>
<feature type="transmembrane region" description="Helical" evidence="1">
    <location>
        <begin position="139"/>
        <end position="157"/>
    </location>
</feature>
<dbReference type="PANTHER" id="PTHR14969">
    <property type="entry name" value="SPHINGOSINE-1-PHOSPHATE PHOSPHOHYDROLASE"/>
    <property type="match status" value="1"/>
</dbReference>
<sequence>MIETIKYTEYDWFLWLNGHHNQFFDILMYWVTYRFTWIPLYIYIIYYLFQNTKNRFAINLVFVLLSVGLSDRFTSGFMKPFFHRFRPCHDPAIQNLVHVVGDCGGQFGFASSHASNSFALVMAIYLLAKLNNWSLKLPAFLLFWAIIVSYSRIYVGVHFPTDIVVGAIVGIMITLFTYIFLKFINQKLNFSFT</sequence>
<dbReference type="EMBL" id="CP002961">
    <property type="protein sequence ID" value="AFK05175.1"/>
    <property type="molecule type" value="Genomic_DNA"/>
</dbReference>
<keyword evidence="1" id="KW-0812">Transmembrane</keyword>
<evidence type="ECO:0000256" key="1">
    <source>
        <dbReference type="SAM" id="Phobius"/>
    </source>
</evidence>
<dbReference type="PANTHER" id="PTHR14969:SF13">
    <property type="entry name" value="AT30094P"/>
    <property type="match status" value="1"/>
</dbReference>
<dbReference type="InterPro" id="IPR000326">
    <property type="entry name" value="PAP2/HPO"/>
</dbReference>
<dbReference type="SMART" id="SM00014">
    <property type="entry name" value="acidPPc"/>
    <property type="match status" value="1"/>
</dbReference>
<keyword evidence="4" id="KW-1185">Reference proteome</keyword>
<dbReference type="InterPro" id="IPR036938">
    <property type="entry name" value="PAP2/HPO_sf"/>
</dbReference>
<keyword evidence="1" id="KW-1133">Transmembrane helix</keyword>
<reference evidence="3 4" key="1">
    <citation type="submission" date="2011-07" db="EMBL/GenBank/DDBJ databases">
        <title>The complete genome of chromosome of Emticicia oligotrophica DSM 17448.</title>
        <authorList>
            <consortium name="US DOE Joint Genome Institute (JGI-PGF)"/>
            <person name="Lucas S."/>
            <person name="Han J."/>
            <person name="Lapidus A."/>
            <person name="Bruce D."/>
            <person name="Goodwin L."/>
            <person name="Pitluck S."/>
            <person name="Peters L."/>
            <person name="Kyrpides N."/>
            <person name="Mavromatis K."/>
            <person name="Ivanova N."/>
            <person name="Ovchinnikova G."/>
            <person name="Teshima H."/>
            <person name="Detter J.C."/>
            <person name="Tapia R."/>
            <person name="Han C."/>
            <person name="Land M."/>
            <person name="Hauser L."/>
            <person name="Markowitz V."/>
            <person name="Cheng J.-F."/>
            <person name="Hugenholtz P."/>
            <person name="Woyke T."/>
            <person name="Wu D."/>
            <person name="Tindall B."/>
            <person name="Pomrenke H."/>
            <person name="Brambilla E."/>
            <person name="Klenk H.-P."/>
            <person name="Eisen J.A."/>
        </authorList>
    </citation>
    <scope>NUCLEOTIDE SEQUENCE [LARGE SCALE GENOMIC DNA]</scope>
    <source>
        <strain evidence="3 4">DSM 17448</strain>
    </source>
</reference>
<gene>
    <name evidence="3" type="ordered locus">Emtol_4050</name>
</gene>
<accession>A0ABM5N754</accession>
<feature type="transmembrane region" description="Helical" evidence="1">
    <location>
        <begin position="27"/>
        <end position="49"/>
    </location>
</feature>
<feature type="domain" description="Phosphatidic acid phosphatase type 2/haloperoxidase" evidence="2">
    <location>
        <begin position="59"/>
        <end position="178"/>
    </location>
</feature>
<dbReference type="Proteomes" id="UP000002875">
    <property type="component" value="Chromosome"/>
</dbReference>
<proteinExistence type="predicted"/>
<organism evidence="3 4">
    <name type="scientific">Emticicia oligotrophica (strain DSM 17448 / CIP 109782 / MTCC 6937 / GPTSA100-15)</name>
    <dbReference type="NCBI Taxonomy" id="929562"/>
    <lineage>
        <taxon>Bacteria</taxon>
        <taxon>Pseudomonadati</taxon>
        <taxon>Bacteroidota</taxon>
        <taxon>Cytophagia</taxon>
        <taxon>Cytophagales</taxon>
        <taxon>Leadbetterellaceae</taxon>
        <taxon>Emticicia</taxon>
    </lineage>
</organism>
<dbReference type="Pfam" id="PF01569">
    <property type="entry name" value="PAP2"/>
    <property type="match status" value="1"/>
</dbReference>
<dbReference type="RefSeq" id="WP_015030863.1">
    <property type="nucleotide sequence ID" value="NC_018748.1"/>
</dbReference>
<name>A0ABM5N754_EMTOG</name>
<evidence type="ECO:0000313" key="4">
    <source>
        <dbReference type="Proteomes" id="UP000002875"/>
    </source>
</evidence>
<dbReference type="SUPFAM" id="SSF48317">
    <property type="entry name" value="Acid phosphatase/Vanadium-dependent haloperoxidase"/>
    <property type="match status" value="1"/>
</dbReference>
<protein>
    <submittedName>
        <fullName evidence="3">Phosphoesterase PA-phosphatase related protein</fullName>
    </submittedName>
</protein>
<keyword evidence="1" id="KW-0472">Membrane</keyword>
<evidence type="ECO:0000259" key="2">
    <source>
        <dbReference type="SMART" id="SM00014"/>
    </source>
</evidence>
<feature type="transmembrane region" description="Helical" evidence="1">
    <location>
        <begin position="56"/>
        <end position="74"/>
    </location>
</feature>